<evidence type="ECO:0000256" key="2">
    <source>
        <dbReference type="SAM" id="MobiDB-lite"/>
    </source>
</evidence>
<gene>
    <name evidence="4" type="ORF">RQP53_02320</name>
</gene>
<dbReference type="PANTHER" id="PTHR30143">
    <property type="entry name" value="ACID HYDRATASE"/>
    <property type="match status" value="1"/>
</dbReference>
<organism evidence="4 5">
    <name type="scientific">Roseateles aquae</name>
    <dbReference type="NCBI Taxonomy" id="3077235"/>
    <lineage>
        <taxon>Bacteria</taxon>
        <taxon>Pseudomonadati</taxon>
        <taxon>Pseudomonadota</taxon>
        <taxon>Betaproteobacteria</taxon>
        <taxon>Burkholderiales</taxon>
        <taxon>Sphaerotilaceae</taxon>
        <taxon>Roseateles</taxon>
    </lineage>
</organism>
<protein>
    <submittedName>
        <fullName evidence="4">Fumarylacetoacetate hydrolase family protein</fullName>
    </submittedName>
</protein>
<dbReference type="GO" id="GO:0016787">
    <property type="term" value="F:hydrolase activity"/>
    <property type="evidence" value="ECO:0007669"/>
    <property type="project" value="UniProtKB-KW"/>
</dbReference>
<dbReference type="EMBL" id="JAVXZY010000001">
    <property type="protein sequence ID" value="MDT8998104.1"/>
    <property type="molecule type" value="Genomic_DNA"/>
</dbReference>
<keyword evidence="4" id="KW-0378">Hydrolase</keyword>
<dbReference type="SUPFAM" id="SSF56529">
    <property type="entry name" value="FAH"/>
    <property type="match status" value="1"/>
</dbReference>
<dbReference type="PANTHER" id="PTHR30143:SF0">
    <property type="entry name" value="2-KETO-4-PENTENOATE HYDRATASE"/>
    <property type="match status" value="1"/>
</dbReference>
<dbReference type="InterPro" id="IPR011234">
    <property type="entry name" value="Fumarylacetoacetase-like_C"/>
</dbReference>
<dbReference type="InterPro" id="IPR050772">
    <property type="entry name" value="Hydratase-Decarb/MhpD_sf"/>
</dbReference>
<proteinExistence type="predicted"/>
<evidence type="ECO:0000313" key="4">
    <source>
        <dbReference type="EMBL" id="MDT8998104.1"/>
    </source>
</evidence>
<feature type="domain" description="Fumarylacetoacetase-like C-terminal" evidence="3">
    <location>
        <begin position="122"/>
        <end position="279"/>
    </location>
</feature>
<keyword evidence="1" id="KW-0456">Lyase</keyword>
<dbReference type="InterPro" id="IPR036663">
    <property type="entry name" value="Fumarylacetoacetase_C_sf"/>
</dbReference>
<keyword evidence="5" id="KW-1185">Reference proteome</keyword>
<evidence type="ECO:0000313" key="5">
    <source>
        <dbReference type="Proteomes" id="UP001246372"/>
    </source>
</evidence>
<evidence type="ECO:0000256" key="1">
    <source>
        <dbReference type="ARBA" id="ARBA00023239"/>
    </source>
</evidence>
<reference evidence="4" key="1">
    <citation type="submission" date="2023-09" db="EMBL/GenBank/DDBJ databases">
        <title>Paucibacter sp. APW11 Genome sequencing and assembly.</title>
        <authorList>
            <person name="Kim I."/>
        </authorList>
    </citation>
    <scope>NUCLEOTIDE SEQUENCE</scope>
    <source>
        <strain evidence="4">APW11</strain>
    </source>
</reference>
<dbReference type="RefSeq" id="WP_315648397.1">
    <property type="nucleotide sequence ID" value="NZ_JAVXZY010000001.1"/>
</dbReference>
<comment type="caution">
    <text evidence="4">The sequence shown here is derived from an EMBL/GenBank/DDBJ whole genome shotgun (WGS) entry which is preliminary data.</text>
</comment>
<feature type="region of interest" description="Disordered" evidence="2">
    <location>
        <begin position="1"/>
        <end position="22"/>
    </location>
</feature>
<sequence length="282" mass="30351">MDDTEQDALTAATTDREDRRPITDPALAKLAEALTLAWRNKLTLDDSRWAATLRHADEAALVQQAVVAALDGDPVPSAWKSGGPARDLAQLNHAPLPLAGIRMAQGHEVLDLRDCWLPCGGVEAEIALRLAHDVTPEQAALLLPGEGQDLIDGMAVAIELVASRWQSGSDAPDLLRAADLHSHGALALGPWQNWPGEALDWSRQACSLQFESQAAVQRVGSHSLRDPSWLLAGWLRHATRDGQTVHAGTVVTTGSWVGTLPLRRRERLCVSFVGLGALTLQL</sequence>
<dbReference type="Proteomes" id="UP001246372">
    <property type="component" value="Unassembled WGS sequence"/>
</dbReference>
<accession>A0ABU3P6B7</accession>
<dbReference type="Pfam" id="PF01557">
    <property type="entry name" value="FAA_hydrolase"/>
    <property type="match status" value="1"/>
</dbReference>
<dbReference type="Gene3D" id="3.90.850.10">
    <property type="entry name" value="Fumarylacetoacetase-like, C-terminal domain"/>
    <property type="match status" value="1"/>
</dbReference>
<evidence type="ECO:0000259" key="3">
    <source>
        <dbReference type="Pfam" id="PF01557"/>
    </source>
</evidence>
<name>A0ABU3P6B7_9BURK</name>